<protein>
    <submittedName>
        <fullName evidence="1">Uncharacterized protein</fullName>
    </submittedName>
</protein>
<sequence>MENLNVFLSSLTANSRDFGASTMKEVVAGGGRARARQIWAEIGSSALLGPGEKSCREGSLPSSRYLVTPPGVASLLGLSPPSPYHLLLAPPPVAVSGFY</sequence>
<evidence type="ECO:0000313" key="2">
    <source>
        <dbReference type="Proteomes" id="UP000735302"/>
    </source>
</evidence>
<gene>
    <name evidence="1" type="ORF">PoB_000204100</name>
</gene>
<keyword evidence="2" id="KW-1185">Reference proteome</keyword>
<reference evidence="1 2" key="1">
    <citation type="journal article" date="2021" name="Elife">
        <title>Chloroplast acquisition without the gene transfer in kleptoplastic sea slugs, Plakobranchus ocellatus.</title>
        <authorList>
            <person name="Maeda T."/>
            <person name="Takahashi S."/>
            <person name="Yoshida T."/>
            <person name="Shimamura S."/>
            <person name="Takaki Y."/>
            <person name="Nagai Y."/>
            <person name="Toyoda A."/>
            <person name="Suzuki Y."/>
            <person name="Arimoto A."/>
            <person name="Ishii H."/>
            <person name="Satoh N."/>
            <person name="Nishiyama T."/>
            <person name="Hasebe M."/>
            <person name="Maruyama T."/>
            <person name="Minagawa J."/>
            <person name="Obokata J."/>
            <person name="Shigenobu S."/>
        </authorList>
    </citation>
    <scope>NUCLEOTIDE SEQUENCE [LARGE SCALE GENOMIC DNA]</scope>
</reference>
<dbReference type="Proteomes" id="UP000735302">
    <property type="component" value="Unassembled WGS sequence"/>
</dbReference>
<accession>A0AAV3XZQ8</accession>
<dbReference type="AlphaFoldDB" id="A0AAV3XZQ8"/>
<proteinExistence type="predicted"/>
<comment type="caution">
    <text evidence="1">The sequence shown here is derived from an EMBL/GenBank/DDBJ whole genome shotgun (WGS) entry which is preliminary data.</text>
</comment>
<name>A0AAV3XZQ8_9GAST</name>
<dbReference type="EMBL" id="BLXT01000273">
    <property type="protein sequence ID" value="GFN75535.1"/>
    <property type="molecule type" value="Genomic_DNA"/>
</dbReference>
<evidence type="ECO:0000313" key="1">
    <source>
        <dbReference type="EMBL" id="GFN75535.1"/>
    </source>
</evidence>
<organism evidence="1 2">
    <name type="scientific">Plakobranchus ocellatus</name>
    <dbReference type="NCBI Taxonomy" id="259542"/>
    <lineage>
        <taxon>Eukaryota</taxon>
        <taxon>Metazoa</taxon>
        <taxon>Spiralia</taxon>
        <taxon>Lophotrochozoa</taxon>
        <taxon>Mollusca</taxon>
        <taxon>Gastropoda</taxon>
        <taxon>Heterobranchia</taxon>
        <taxon>Euthyneura</taxon>
        <taxon>Panpulmonata</taxon>
        <taxon>Sacoglossa</taxon>
        <taxon>Placobranchoidea</taxon>
        <taxon>Plakobranchidae</taxon>
        <taxon>Plakobranchus</taxon>
    </lineage>
</organism>